<name>A0A8X6HW02_TRICU</name>
<evidence type="ECO:0000313" key="3">
    <source>
        <dbReference type="Proteomes" id="UP000887116"/>
    </source>
</evidence>
<keyword evidence="3" id="KW-1185">Reference proteome</keyword>
<organism evidence="2 3">
    <name type="scientific">Trichonephila clavata</name>
    <name type="common">Joro spider</name>
    <name type="synonym">Nephila clavata</name>
    <dbReference type="NCBI Taxonomy" id="2740835"/>
    <lineage>
        <taxon>Eukaryota</taxon>
        <taxon>Metazoa</taxon>
        <taxon>Ecdysozoa</taxon>
        <taxon>Arthropoda</taxon>
        <taxon>Chelicerata</taxon>
        <taxon>Arachnida</taxon>
        <taxon>Araneae</taxon>
        <taxon>Araneomorphae</taxon>
        <taxon>Entelegynae</taxon>
        <taxon>Araneoidea</taxon>
        <taxon>Nephilidae</taxon>
        <taxon>Trichonephila</taxon>
    </lineage>
</organism>
<reference evidence="2" key="1">
    <citation type="submission" date="2020-07" db="EMBL/GenBank/DDBJ databases">
        <title>Multicomponent nature underlies the extraordinary mechanical properties of spider dragline silk.</title>
        <authorList>
            <person name="Kono N."/>
            <person name="Nakamura H."/>
            <person name="Mori M."/>
            <person name="Yoshida Y."/>
            <person name="Ohtoshi R."/>
            <person name="Malay A.D."/>
            <person name="Moran D.A.P."/>
            <person name="Tomita M."/>
            <person name="Numata K."/>
            <person name="Arakawa K."/>
        </authorList>
    </citation>
    <scope>NUCLEOTIDE SEQUENCE</scope>
</reference>
<evidence type="ECO:0000256" key="1">
    <source>
        <dbReference type="SAM" id="MobiDB-lite"/>
    </source>
</evidence>
<dbReference type="AlphaFoldDB" id="A0A8X6HW02"/>
<protein>
    <submittedName>
        <fullName evidence="2">Uncharacterized protein</fullName>
    </submittedName>
</protein>
<dbReference type="OrthoDB" id="10057240at2759"/>
<sequence length="141" mass="15892">MKCGVSPQLSYVSAKVSEVKEALQLLNSLDSDESDVEFAVLSPDASELTDEGDENEVNIGFSGYRNHTRKSDKPRVPFRSKSVLKKQRGTSGFAFDENSSIFLVPWNDNNTVTVARNFSTLEPFFYRENTKLHKFLQQAYG</sequence>
<dbReference type="EMBL" id="BMAO01039390">
    <property type="protein sequence ID" value="GFR31067.1"/>
    <property type="molecule type" value="Genomic_DNA"/>
</dbReference>
<feature type="region of interest" description="Disordered" evidence="1">
    <location>
        <begin position="45"/>
        <end position="81"/>
    </location>
</feature>
<gene>
    <name evidence="2" type="ORF">TNCT_725781</name>
</gene>
<feature type="compositionally biased region" description="Acidic residues" evidence="1">
    <location>
        <begin position="47"/>
        <end position="56"/>
    </location>
</feature>
<comment type="caution">
    <text evidence="2">The sequence shown here is derived from an EMBL/GenBank/DDBJ whole genome shotgun (WGS) entry which is preliminary data.</text>
</comment>
<dbReference type="Proteomes" id="UP000887116">
    <property type="component" value="Unassembled WGS sequence"/>
</dbReference>
<proteinExistence type="predicted"/>
<accession>A0A8X6HW02</accession>
<evidence type="ECO:0000313" key="2">
    <source>
        <dbReference type="EMBL" id="GFR31067.1"/>
    </source>
</evidence>